<evidence type="ECO:0000313" key="1">
    <source>
        <dbReference type="EMBL" id="EQD30415.1"/>
    </source>
</evidence>
<reference evidence="1" key="1">
    <citation type="submission" date="2013-08" db="EMBL/GenBank/DDBJ databases">
        <authorList>
            <person name="Mendez C."/>
            <person name="Richter M."/>
            <person name="Ferrer M."/>
            <person name="Sanchez J."/>
        </authorList>
    </citation>
    <scope>NUCLEOTIDE SEQUENCE</scope>
</reference>
<protein>
    <submittedName>
        <fullName evidence="1">Ribonucleotide-diphosphate reductase subunit beta</fullName>
    </submittedName>
</protein>
<gene>
    <name evidence="1" type="ORF">B2A_14124</name>
</gene>
<dbReference type="Pfam" id="PF00268">
    <property type="entry name" value="Ribonuc_red_sm"/>
    <property type="match status" value="1"/>
</dbReference>
<dbReference type="GO" id="GO:0009263">
    <property type="term" value="P:deoxyribonucleotide biosynthetic process"/>
    <property type="evidence" value="ECO:0007669"/>
    <property type="project" value="InterPro"/>
</dbReference>
<dbReference type="GO" id="GO:0016491">
    <property type="term" value="F:oxidoreductase activity"/>
    <property type="evidence" value="ECO:0007669"/>
    <property type="project" value="InterPro"/>
</dbReference>
<dbReference type="InterPro" id="IPR009078">
    <property type="entry name" value="Ferritin-like_SF"/>
</dbReference>
<dbReference type="SUPFAM" id="SSF47240">
    <property type="entry name" value="Ferritin-like"/>
    <property type="match status" value="1"/>
</dbReference>
<feature type="non-terminal residue" evidence="1">
    <location>
        <position position="102"/>
    </location>
</feature>
<dbReference type="AlphaFoldDB" id="T0ZKQ3"/>
<sequence length="102" mass="11481">MPGTFEILRRIQRDLDIHSQAIVSIYSKLLEENPTIASPELKEYILKMTRDLTNLETDFTQFLSEGMIPGLNNLMIAKFSQAQANKVLKILSMEPLFPGVGG</sequence>
<comment type="caution">
    <text evidence="1">The sequence shown here is derived from an EMBL/GenBank/DDBJ whole genome shotgun (WGS) entry which is preliminary data.</text>
</comment>
<name>T0ZKQ3_9ZZZZ</name>
<dbReference type="InterPro" id="IPR012348">
    <property type="entry name" value="RNR-like"/>
</dbReference>
<reference evidence="1" key="2">
    <citation type="journal article" date="2014" name="ISME J.">
        <title>Microbial stratification in low pH oxic and suboxic macroscopic growths along an acid mine drainage.</title>
        <authorList>
            <person name="Mendez-Garcia C."/>
            <person name="Mesa V."/>
            <person name="Sprenger R.R."/>
            <person name="Richter M."/>
            <person name="Diez M.S."/>
            <person name="Solano J."/>
            <person name="Bargiela R."/>
            <person name="Golyshina O.V."/>
            <person name="Manteca A."/>
            <person name="Ramos J.L."/>
            <person name="Gallego J.R."/>
            <person name="Llorente I."/>
            <person name="Martins Dos Santos V.A."/>
            <person name="Jensen O.N."/>
            <person name="Pelaez A.I."/>
            <person name="Sanchez J."/>
            <person name="Ferrer M."/>
        </authorList>
    </citation>
    <scope>NUCLEOTIDE SEQUENCE</scope>
</reference>
<dbReference type="EMBL" id="AUZZ01010245">
    <property type="protein sequence ID" value="EQD30415.1"/>
    <property type="molecule type" value="Genomic_DNA"/>
</dbReference>
<accession>T0ZKQ3</accession>
<dbReference type="Gene3D" id="1.10.620.20">
    <property type="entry name" value="Ribonucleotide Reductase, subunit A"/>
    <property type="match status" value="1"/>
</dbReference>
<dbReference type="InterPro" id="IPR000358">
    <property type="entry name" value="RNR_small_fam"/>
</dbReference>
<organism evidence="1">
    <name type="scientific">mine drainage metagenome</name>
    <dbReference type="NCBI Taxonomy" id="410659"/>
    <lineage>
        <taxon>unclassified sequences</taxon>
        <taxon>metagenomes</taxon>
        <taxon>ecological metagenomes</taxon>
    </lineage>
</organism>
<proteinExistence type="predicted"/>